<gene>
    <name evidence="2" type="ORF">DMAD_03818</name>
</gene>
<dbReference type="PANTHER" id="PTHR31449:SF3">
    <property type="entry name" value="UPF0598 PROTEIN C8ORF82"/>
    <property type="match status" value="1"/>
</dbReference>
<dbReference type="Proteomes" id="UP001500889">
    <property type="component" value="Chromosome E"/>
</dbReference>
<keyword evidence="3" id="KW-1185">Reference proteome</keyword>
<reference evidence="2 3" key="1">
    <citation type="submission" date="2024-02" db="EMBL/GenBank/DDBJ databases">
        <title>A chromosome-level genome assembly of Drosophila madeirensis, a fruit fly species endemic to Madeira island.</title>
        <authorList>
            <person name="Tomihara K."/>
            <person name="Llopart A."/>
            <person name="Yamamoto D."/>
        </authorList>
    </citation>
    <scope>NUCLEOTIDE SEQUENCE [LARGE SCALE GENOMIC DNA]</scope>
    <source>
        <strain evidence="2 3">RF1</strain>
    </source>
</reference>
<dbReference type="PANTHER" id="PTHR31449">
    <property type="entry name" value="UPF0598 PROTEIN C8ORF82"/>
    <property type="match status" value="1"/>
</dbReference>
<evidence type="ECO:0000256" key="1">
    <source>
        <dbReference type="ARBA" id="ARBA00006322"/>
    </source>
</evidence>
<name>A0AAU9GBR8_DROMD</name>
<dbReference type="InterPro" id="IPR028108">
    <property type="entry name" value="DUF4505"/>
</dbReference>
<dbReference type="EMBL" id="AP029267">
    <property type="protein sequence ID" value="BFG04970.1"/>
    <property type="molecule type" value="Genomic_DNA"/>
</dbReference>
<sequence>MKSAVLAFSNLAVHENMIKIQPRHLINLKNVGFNLLSTRNLHYVQGQSPEPKIREYFYYIDHEGMLFLDDARMKNFTSCFKEKAFLKFFFSRLRLNKTQRYLSDFPYISLCGRERNFIRCDDTPLVFTEQLKKTDGGEEVLGYAHAGPVLTLPFEPHKLYMDPKNGRVYHPATPQVGGIGLVRSKLAIELSQHFEFPAGDASPTHFKWHGERLKLENDWVTGTQRFPMSEECQ</sequence>
<accession>A0AAU9GBR8</accession>
<protein>
    <submittedName>
        <fullName evidence="2">Uncharacterized protein</fullName>
    </submittedName>
</protein>
<dbReference type="Pfam" id="PF14956">
    <property type="entry name" value="DUF4505"/>
    <property type="match status" value="1"/>
</dbReference>
<comment type="similarity">
    <text evidence="1">Belongs to the UPF0598 family.</text>
</comment>
<evidence type="ECO:0000313" key="3">
    <source>
        <dbReference type="Proteomes" id="UP001500889"/>
    </source>
</evidence>
<dbReference type="AlphaFoldDB" id="A0AAU9GBR8"/>
<proteinExistence type="inferred from homology"/>
<evidence type="ECO:0000313" key="2">
    <source>
        <dbReference type="EMBL" id="BFG04970.1"/>
    </source>
</evidence>
<organism evidence="2 3">
    <name type="scientific">Drosophila madeirensis</name>
    <name type="common">Fruit fly</name>
    <dbReference type="NCBI Taxonomy" id="30013"/>
    <lineage>
        <taxon>Eukaryota</taxon>
        <taxon>Metazoa</taxon>
        <taxon>Ecdysozoa</taxon>
        <taxon>Arthropoda</taxon>
        <taxon>Hexapoda</taxon>
        <taxon>Insecta</taxon>
        <taxon>Pterygota</taxon>
        <taxon>Neoptera</taxon>
        <taxon>Endopterygota</taxon>
        <taxon>Diptera</taxon>
        <taxon>Brachycera</taxon>
        <taxon>Muscomorpha</taxon>
        <taxon>Ephydroidea</taxon>
        <taxon>Drosophilidae</taxon>
        <taxon>Drosophila</taxon>
        <taxon>Sophophora</taxon>
    </lineage>
</organism>